<dbReference type="GO" id="GO:0003677">
    <property type="term" value="F:DNA binding"/>
    <property type="evidence" value="ECO:0007669"/>
    <property type="project" value="InterPro"/>
</dbReference>
<dbReference type="SMART" id="SM00530">
    <property type="entry name" value="HTH_XRE"/>
    <property type="match status" value="1"/>
</dbReference>
<dbReference type="InterPro" id="IPR019734">
    <property type="entry name" value="TPR_rpt"/>
</dbReference>
<dbReference type="InterPro" id="IPR011990">
    <property type="entry name" value="TPR-like_helical_dom_sf"/>
</dbReference>
<keyword evidence="5" id="KW-1185">Reference proteome</keyword>
<dbReference type="SUPFAM" id="SSF52540">
    <property type="entry name" value="P-loop containing nucleoside triphosphate hydrolases"/>
    <property type="match status" value="1"/>
</dbReference>
<evidence type="ECO:0000256" key="2">
    <source>
        <dbReference type="SAM" id="MobiDB-lite"/>
    </source>
</evidence>
<feature type="domain" description="HTH cro/C1-type" evidence="3">
    <location>
        <begin position="6"/>
        <end position="61"/>
    </location>
</feature>
<dbReference type="InterPro" id="IPR010982">
    <property type="entry name" value="Lambda_DNA-bd_dom_sf"/>
</dbReference>
<reference evidence="4" key="1">
    <citation type="submission" date="2021-01" db="EMBL/GenBank/DDBJ databases">
        <title>Whole genome shotgun sequence of Rhizocola hellebori NBRC 109834.</title>
        <authorList>
            <person name="Komaki H."/>
            <person name="Tamura T."/>
        </authorList>
    </citation>
    <scope>NUCLEOTIDE SEQUENCE</scope>
    <source>
        <strain evidence="4">NBRC 109834</strain>
    </source>
</reference>
<dbReference type="Pfam" id="PF13424">
    <property type="entry name" value="TPR_12"/>
    <property type="match status" value="2"/>
</dbReference>
<protein>
    <recommendedName>
        <fullName evidence="3">HTH cro/C1-type domain-containing protein</fullName>
    </recommendedName>
</protein>
<dbReference type="PANTHER" id="PTHR47691">
    <property type="entry name" value="REGULATOR-RELATED"/>
    <property type="match status" value="1"/>
</dbReference>
<feature type="repeat" description="TPR" evidence="1">
    <location>
        <begin position="650"/>
        <end position="683"/>
    </location>
</feature>
<evidence type="ECO:0000259" key="3">
    <source>
        <dbReference type="PROSITE" id="PS50943"/>
    </source>
</evidence>
<dbReference type="Gene3D" id="3.40.50.300">
    <property type="entry name" value="P-loop containing nucleotide triphosphate hydrolases"/>
    <property type="match status" value="1"/>
</dbReference>
<dbReference type="CDD" id="cd00093">
    <property type="entry name" value="HTH_XRE"/>
    <property type="match status" value="1"/>
</dbReference>
<dbReference type="Proteomes" id="UP000612899">
    <property type="component" value="Unassembled WGS sequence"/>
</dbReference>
<evidence type="ECO:0000313" key="4">
    <source>
        <dbReference type="EMBL" id="GIH08430.1"/>
    </source>
</evidence>
<dbReference type="GO" id="GO:0043531">
    <property type="term" value="F:ADP binding"/>
    <property type="evidence" value="ECO:0007669"/>
    <property type="project" value="InterPro"/>
</dbReference>
<accession>A0A8J3QD27</accession>
<dbReference type="Gene3D" id="1.10.260.40">
    <property type="entry name" value="lambda repressor-like DNA-binding domains"/>
    <property type="match status" value="1"/>
</dbReference>
<dbReference type="InterPro" id="IPR027417">
    <property type="entry name" value="P-loop_NTPase"/>
</dbReference>
<dbReference type="SUPFAM" id="SSF47413">
    <property type="entry name" value="lambda repressor-like DNA-binding domains"/>
    <property type="match status" value="1"/>
</dbReference>
<dbReference type="AlphaFoldDB" id="A0A8J3QD27"/>
<dbReference type="InterPro" id="IPR001387">
    <property type="entry name" value="Cro/C1-type_HTH"/>
</dbReference>
<sequence>MFGDMVRTYRRRLGLSQEDLAAKAGVSVRTIGKIEANRIAAPRPATVRLLGEVFGLHGEARERFCAQAASALEADPAPDPAPNALPAAPPAFTGRDEHLTQLDSLLSGVPPTPVAAVTGSGGIGKTALALHWAHRCQHEFPDGLLYVDLRGFSHRPPLPPVEALWRLLHQLGVPPEKIPMHEEYAADLYRAQVSGKRILVLLDNARNSEHVRPLLPGGLTCRALVTSRTDLSGLVARDGAKPVRLDVLSATEARRLLVTILDTDVDIPDLDELAQLCAYVPLALRIAAASLVGQPAQRLRHYVEQLRSADRLGTLQLDGDDHTAMGATLQLSYELLEPAAQRLFRLLSLVEGSDFTLDTAADLAGVPGSQARGMLAALAGAHLVQERTPGRYGFHDLLRLYAATLLTTEESETERQQGLERLYAHYLNRVDAAARLLYPQVLRLPMGPRAEGAIEYSTDAEAIAWLDSERKNLVAAISAGADRGQRQAVCHLADAMRGYFFLRMLTVDWHAVAHAAFQAAHACDDRPAQAAALLSLADLHWRQGEYDAADAAYGHAVEHAVAGGWIAGHATALGNLGGLRRMQGRLIEAAQLIRQSLARNVEVGRTAGQAVNLGNLSLVYGELGDWEQAQIYGTQAYELHRQIGSRTAQAVALSNLGETSLRLGRFDLARERLQRALDMHRELGDKAAEATTLRDLAWVHQETGEPRRALELARSAVALAEHSEDQRVVALCLQTTAAIAHLTGDDETAVRLGSRSVELARSAGHRMVQTLALLGLAAIHRGRGEDAPALGLAREGLLIADRSGYLGLANQAASTVAELETALLGRVL</sequence>
<gene>
    <name evidence="4" type="ORF">Rhe02_64970</name>
</gene>
<dbReference type="RefSeq" id="WP_203912185.1">
    <property type="nucleotide sequence ID" value="NZ_BONY01000049.1"/>
</dbReference>
<dbReference type="EMBL" id="BONY01000049">
    <property type="protein sequence ID" value="GIH08430.1"/>
    <property type="molecule type" value="Genomic_DNA"/>
</dbReference>
<keyword evidence="1" id="KW-0802">TPR repeat</keyword>
<feature type="region of interest" description="Disordered" evidence="2">
    <location>
        <begin position="74"/>
        <end position="93"/>
    </location>
</feature>
<feature type="compositionally biased region" description="Pro residues" evidence="2">
    <location>
        <begin position="77"/>
        <end position="89"/>
    </location>
</feature>
<evidence type="ECO:0000256" key="1">
    <source>
        <dbReference type="PROSITE-ProRule" id="PRU00339"/>
    </source>
</evidence>
<comment type="caution">
    <text evidence="4">The sequence shown here is derived from an EMBL/GenBank/DDBJ whole genome shotgun (WGS) entry which is preliminary data.</text>
</comment>
<dbReference type="PANTHER" id="PTHR47691:SF3">
    <property type="entry name" value="HTH-TYPE TRANSCRIPTIONAL REGULATOR RV0890C-RELATED"/>
    <property type="match status" value="1"/>
</dbReference>
<organism evidence="4 5">
    <name type="scientific">Rhizocola hellebori</name>
    <dbReference type="NCBI Taxonomy" id="1392758"/>
    <lineage>
        <taxon>Bacteria</taxon>
        <taxon>Bacillati</taxon>
        <taxon>Actinomycetota</taxon>
        <taxon>Actinomycetes</taxon>
        <taxon>Micromonosporales</taxon>
        <taxon>Micromonosporaceae</taxon>
        <taxon>Rhizocola</taxon>
    </lineage>
</organism>
<evidence type="ECO:0000313" key="5">
    <source>
        <dbReference type="Proteomes" id="UP000612899"/>
    </source>
</evidence>
<proteinExistence type="predicted"/>
<dbReference type="SUPFAM" id="SSF48452">
    <property type="entry name" value="TPR-like"/>
    <property type="match status" value="2"/>
</dbReference>
<dbReference type="Pfam" id="PF01381">
    <property type="entry name" value="HTH_3"/>
    <property type="match status" value="1"/>
</dbReference>
<dbReference type="Gene3D" id="1.25.40.10">
    <property type="entry name" value="Tetratricopeptide repeat domain"/>
    <property type="match status" value="1"/>
</dbReference>
<dbReference type="PROSITE" id="PS50943">
    <property type="entry name" value="HTH_CROC1"/>
    <property type="match status" value="1"/>
</dbReference>
<dbReference type="Pfam" id="PF13181">
    <property type="entry name" value="TPR_8"/>
    <property type="match status" value="1"/>
</dbReference>
<dbReference type="PRINTS" id="PR00364">
    <property type="entry name" value="DISEASERSIST"/>
</dbReference>
<dbReference type="SMART" id="SM00028">
    <property type="entry name" value="TPR"/>
    <property type="match status" value="6"/>
</dbReference>
<name>A0A8J3QD27_9ACTN</name>
<dbReference type="PROSITE" id="PS50005">
    <property type="entry name" value="TPR"/>
    <property type="match status" value="1"/>
</dbReference>